<name>A0A4Q8LXQ2_9GAMM</name>
<reference evidence="1 2" key="1">
    <citation type="submission" date="2019-02" db="EMBL/GenBank/DDBJ databases">
        <title>WGS of Pseudoxanthomonas species novum from clinical isolates.</title>
        <authorList>
            <person name="Bernier A.-M."/>
            <person name="Bernard K."/>
            <person name="Vachon A."/>
        </authorList>
    </citation>
    <scope>NUCLEOTIDE SEQUENCE [LARGE SCALE GENOMIC DNA]</scope>
    <source>
        <strain evidence="1 2">NML140781</strain>
    </source>
</reference>
<dbReference type="AlphaFoldDB" id="A0A4Q8LXQ2"/>
<sequence>MTAGLSDLGTRADILLVPFEMQRITGARVLWLNKLWLQEKGVDVANKDVIDCIESWVIESFAFAIENSANVSCEGESRVFFADRYGSTYERSPHGGSGRVATVDCFQIKGVGRTPLAGARASLGHSHGCLSMSEAVREAILSEIARVEFPYGATPVIAIIDTGLRYSSPDTSETYEQDATRVLLVRPAIFRLAHLQRAPCFNVGQPSYLGDQVADAERTRRIIHLWLQGGLPEIPPIEQIFCRAAEQAAYGFVHGFFNGGYFSSNIGTSGALLDFGNAHVFNSWSCYRVVPRAPGFGEELRSLYSIIDSISFHAMRYGRINTDGWVSDLYKRALAAYNNRMSIEIENLAERHGLDSGSIRALMKEDRSNIVEMEHGRSVRTTRRNSGYDFITSLLQRDVSQFKYCVPASCVPFGRHFLSRDTLLNELEILENRIKGGADKKTVSSYIETKVEMALR</sequence>
<dbReference type="RefSeq" id="WP_130523658.1">
    <property type="nucleotide sequence ID" value="NZ_SHLZ01000001.1"/>
</dbReference>
<organism evidence="1 2">
    <name type="scientific">Pseudoxanthomonas winnipegensis</name>
    <dbReference type="NCBI Taxonomy" id="2480810"/>
    <lineage>
        <taxon>Bacteria</taxon>
        <taxon>Pseudomonadati</taxon>
        <taxon>Pseudomonadota</taxon>
        <taxon>Gammaproteobacteria</taxon>
        <taxon>Lysobacterales</taxon>
        <taxon>Lysobacteraceae</taxon>
        <taxon>Pseudoxanthomonas</taxon>
    </lineage>
</organism>
<proteinExistence type="predicted"/>
<dbReference type="Proteomes" id="UP000292087">
    <property type="component" value="Unassembled WGS sequence"/>
</dbReference>
<dbReference type="EMBL" id="SHMF01000002">
    <property type="protein sequence ID" value="TAA36123.1"/>
    <property type="molecule type" value="Genomic_DNA"/>
</dbReference>
<evidence type="ECO:0000313" key="2">
    <source>
        <dbReference type="Proteomes" id="UP000292087"/>
    </source>
</evidence>
<gene>
    <name evidence="1" type="ORF">EA656_10870</name>
</gene>
<evidence type="ECO:0000313" key="1">
    <source>
        <dbReference type="EMBL" id="TAA36123.1"/>
    </source>
</evidence>
<accession>A0A4Q8LXQ2</accession>
<evidence type="ECO:0008006" key="3">
    <source>
        <dbReference type="Google" id="ProtNLM"/>
    </source>
</evidence>
<comment type="caution">
    <text evidence="1">The sequence shown here is derived from an EMBL/GenBank/DDBJ whole genome shotgun (WGS) entry which is preliminary data.</text>
</comment>
<protein>
    <recommendedName>
        <fullName evidence="3">MchC protein</fullName>
    </recommendedName>
</protein>